<sequence length="206" mass="23514">MGDDSPVISSAYPVLVRPAFEKVNQNFKEPNSSVKECLSKVESAYPGWTYDFVMQLVKAAELPVTSLNESILRLESSVVSEAYRVNRSEDTFTDLNRKSANLKKILSRIPEEISDRRVFLETIKEIASAIKKLLDCVHEVSEYIPSQSGKQVLEQRKKEFVKFSKRFSNTLKDFFKDGQVNAVFYSANCLINQTNLIIQTVREKCE</sequence>
<comment type="similarity">
    <text evidence="3">Belongs to the PDCD10 family.</text>
</comment>
<comment type="caution">
    <text evidence="8">The sequence shown here is derived from an EMBL/GenBank/DDBJ whole genome shotgun (WGS) entry which is preliminary data.</text>
</comment>
<evidence type="ECO:0000256" key="5">
    <source>
        <dbReference type="ARBA" id="ARBA00022490"/>
    </source>
</evidence>
<dbReference type="PANTHER" id="PTHR13250:SF1">
    <property type="entry name" value="PROGRAMMED CELL DEATH PROTEIN 10"/>
    <property type="match status" value="1"/>
</dbReference>
<dbReference type="EMBL" id="BDGG01000015">
    <property type="protein sequence ID" value="GAV07399.1"/>
    <property type="molecule type" value="Genomic_DNA"/>
</dbReference>
<dbReference type="PANTHER" id="PTHR13250">
    <property type="entry name" value="TF-1 CELL APOPTOSIS RELATED PROTEIN-15"/>
    <property type="match status" value="1"/>
</dbReference>
<evidence type="ECO:0000256" key="1">
    <source>
        <dbReference type="ARBA" id="ARBA00004202"/>
    </source>
</evidence>
<comment type="subcellular location">
    <subcellularLocation>
        <location evidence="1">Cell membrane</location>
        <topology evidence="1">Peripheral membrane protein</topology>
    </subcellularLocation>
    <subcellularLocation>
        <location evidence="2">Cytoplasm</location>
    </subcellularLocation>
</comment>
<dbReference type="Gene3D" id="1.20.120.1950">
    <property type="match status" value="1"/>
</dbReference>
<feature type="domain" description="Programmed cell death protein 10 dimerisation" evidence="7">
    <location>
        <begin position="7"/>
        <end position="62"/>
    </location>
</feature>
<dbReference type="OrthoDB" id="6017654at2759"/>
<evidence type="ECO:0000313" key="8">
    <source>
        <dbReference type="EMBL" id="GAV07399.1"/>
    </source>
</evidence>
<evidence type="ECO:0000259" key="7">
    <source>
        <dbReference type="Pfam" id="PF20929"/>
    </source>
</evidence>
<dbReference type="GO" id="GO:0005886">
    <property type="term" value="C:plasma membrane"/>
    <property type="evidence" value="ECO:0007669"/>
    <property type="project" value="UniProtKB-SubCell"/>
</dbReference>
<dbReference type="GO" id="GO:1903358">
    <property type="term" value="P:regulation of Golgi organization"/>
    <property type="evidence" value="ECO:0007669"/>
    <property type="project" value="TreeGrafter"/>
</dbReference>
<keyword evidence="6" id="KW-0472">Membrane</keyword>
<keyword evidence="9" id="KW-1185">Reference proteome</keyword>
<dbReference type="InterPro" id="IPR009652">
    <property type="entry name" value="PDCD10"/>
</dbReference>
<dbReference type="GO" id="GO:0090443">
    <property type="term" value="C:FAR/SIN/STRIPAK complex"/>
    <property type="evidence" value="ECO:0007669"/>
    <property type="project" value="TreeGrafter"/>
</dbReference>
<dbReference type="InterPro" id="IPR048288">
    <property type="entry name" value="PDCD10_N"/>
</dbReference>
<accession>A0A1D1W8K6</accession>
<dbReference type="GO" id="GO:0005737">
    <property type="term" value="C:cytoplasm"/>
    <property type="evidence" value="ECO:0007669"/>
    <property type="project" value="UniProtKB-SubCell"/>
</dbReference>
<dbReference type="InterPro" id="IPR053750">
    <property type="entry name" value="PDCD10_Homolog"/>
</dbReference>
<dbReference type="AlphaFoldDB" id="A0A1D1W8K6"/>
<organism evidence="8 9">
    <name type="scientific">Ramazzottius varieornatus</name>
    <name type="common">Water bear</name>
    <name type="synonym">Tardigrade</name>
    <dbReference type="NCBI Taxonomy" id="947166"/>
    <lineage>
        <taxon>Eukaryota</taxon>
        <taxon>Metazoa</taxon>
        <taxon>Ecdysozoa</taxon>
        <taxon>Tardigrada</taxon>
        <taxon>Eutardigrada</taxon>
        <taxon>Parachela</taxon>
        <taxon>Hypsibioidea</taxon>
        <taxon>Ramazzottiidae</taxon>
        <taxon>Ramazzottius</taxon>
    </lineage>
</organism>
<proteinExistence type="inferred from homology"/>
<dbReference type="STRING" id="947166.A0A1D1W8K6"/>
<name>A0A1D1W8K6_RAMVA</name>
<dbReference type="Proteomes" id="UP000186922">
    <property type="component" value="Unassembled WGS sequence"/>
</dbReference>
<evidence type="ECO:0000256" key="3">
    <source>
        <dbReference type="ARBA" id="ARBA00009181"/>
    </source>
</evidence>
<keyword evidence="5" id="KW-0963">Cytoplasm</keyword>
<evidence type="ECO:0000256" key="4">
    <source>
        <dbReference type="ARBA" id="ARBA00022475"/>
    </source>
</evidence>
<evidence type="ECO:0000313" key="9">
    <source>
        <dbReference type="Proteomes" id="UP000186922"/>
    </source>
</evidence>
<gene>
    <name evidence="8" type="primary">RvY_17237</name>
    <name evidence="8" type="synonym">RvY_17237.1</name>
    <name evidence="8" type="ORF">RvY_17237-1</name>
</gene>
<dbReference type="Pfam" id="PF06840">
    <property type="entry name" value="PDC10_C"/>
    <property type="match status" value="1"/>
</dbReference>
<protein>
    <recommendedName>
        <fullName evidence="7">Programmed cell death protein 10 dimerisation domain-containing protein</fullName>
    </recommendedName>
</protein>
<evidence type="ECO:0000256" key="6">
    <source>
        <dbReference type="ARBA" id="ARBA00023136"/>
    </source>
</evidence>
<reference evidence="8 9" key="1">
    <citation type="journal article" date="2016" name="Nat. Commun.">
        <title>Extremotolerant tardigrade genome and improved radiotolerance of human cultured cells by tardigrade-unique protein.</title>
        <authorList>
            <person name="Hashimoto T."/>
            <person name="Horikawa D.D."/>
            <person name="Saito Y."/>
            <person name="Kuwahara H."/>
            <person name="Kozuka-Hata H."/>
            <person name="Shin-I T."/>
            <person name="Minakuchi Y."/>
            <person name="Ohishi K."/>
            <person name="Motoyama A."/>
            <person name="Aizu T."/>
            <person name="Enomoto A."/>
            <person name="Kondo K."/>
            <person name="Tanaka S."/>
            <person name="Hara Y."/>
            <person name="Koshikawa S."/>
            <person name="Sagara H."/>
            <person name="Miura T."/>
            <person name="Yokobori S."/>
            <person name="Miyagawa K."/>
            <person name="Suzuki Y."/>
            <person name="Kubo T."/>
            <person name="Oyama M."/>
            <person name="Kohara Y."/>
            <person name="Fujiyama A."/>
            <person name="Arakawa K."/>
            <person name="Katayama T."/>
            <person name="Toyoda A."/>
            <person name="Kunieda T."/>
        </authorList>
    </citation>
    <scope>NUCLEOTIDE SEQUENCE [LARGE SCALE GENOMIC DNA]</scope>
    <source>
        <strain evidence="8 9">YOKOZUNA-1</strain>
    </source>
</reference>
<dbReference type="GO" id="GO:0019901">
    <property type="term" value="F:protein kinase binding"/>
    <property type="evidence" value="ECO:0007669"/>
    <property type="project" value="TreeGrafter"/>
</dbReference>
<dbReference type="Pfam" id="PF20929">
    <property type="entry name" value="PDCD10_N"/>
    <property type="match status" value="1"/>
</dbReference>
<keyword evidence="4" id="KW-1003">Cell membrane</keyword>
<evidence type="ECO:0000256" key="2">
    <source>
        <dbReference type="ARBA" id="ARBA00004496"/>
    </source>
</evidence>